<feature type="domain" description="PX" evidence="7">
    <location>
        <begin position="217"/>
        <end position="326"/>
    </location>
</feature>
<dbReference type="Gene3D" id="1.20.1270.60">
    <property type="entry name" value="Arfaptin homology (AH) domain/BAR domain"/>
    <property type="match status" value="1"/>
</dbReference>
<evidence type="ECO:0000256" key="5">
    <source>
        <dbReference type="ARBA" id="ARBA00023329"/>
    </source>
</evidence>
<dbReference type="GO" id="GO:0035091">
    <property type="term" value="F:phosphatidylinositol binding"/>
    <property type="evidence" value="ECO:0007669"/>
    <property type="project" value="InterPro"/>
</dbReference>
<evidence type="ECO:0000259" key="7">
    <source>
        <dbReference type="PROSITE" id="PS50195"/>
    </source>
</evidence>
<sequence>MLFARRRATNTSFFLNNNEELSNGDINDNNNNNLHCSFNYTSPKEQQIEEKDPIKSEQDEEKSKEGESCTEKTVLVEQHSLLTTSSETNTTGKQASLMVNVLVKCWCCCLISCKEFTSASHSINDSTNSSKLVARSRSTGPETCSVTKQQQIATGGTTRIKNLNRFTNFVKTGMEGYILSTAKFNSAPVEQPQIVLDARIGGVEGGEIMWNNQSPHYTCMVTKPKKETKLKGLKSFIAYSLTCSTTGIQVSRRYKQFDWLHLQLTNKYLIIPIPPLPEKQVSGRYEEDLIEHRRSILQLWVNKICRHPVLSQSEVWKHFMSCTDESKWKKGKRIAERDEYIGGNFFSSVNAPDVVLDVANVGTAVERFSRLSRSLDESCRKIYDQVVETQKRMAGPYKANWQKMAAAFDSLGQSLDIGGNQSNNSVSNAIKTSAHVLHKIGEQHEEYGHKHLEQLLDFLFVAKGTFAAIPDVVNVHKSAFAKIRENERYQNEGKISAEDAENIRQRVDVCSYAMLAEINHQQSERDLDFATMFGSFFSQQASFYHNIGNQLTHLASLYKPAK</sequence>
<keyword evidence="4" id="KW-0472">Membrane</keyword>
<dbReference type="Pfam" id="PF10456">
    <property type="entry name" value="BAR_3_WASP_bdg"/>
    <property type="match status" value="1"/>
</dbReference>
<dbReference type="InterPro" id="IPR001683">
    <property type="entry name" value="PX_dom"/>
</dbReference>
<dbReference type="GO" id="GO:0016197">
    <property type="term" value="P:endosomal transport"/>
    <property type="evidence" value="ECO:0007669"/>
    <property type="project" value="TreeGrafter"/>
</dbReference>
<evidence type="ECO:0000256" key="4">
    <source>
        <dbReference type="ARBA" id="ARBA00023136"/>
    </source>
</evidence>
<dbReference type="AlphaFoldDB" id="A0A1I8BZF8"/>
<dbReference type="CDD" id="cd06862">
    <property type="entry name" value="PX_SNX9_18_like"/>
    <property type="match status" value="1"/>
</dbReference>
<dbReference type="OMA" id="GWCEGFN"/>
<dbReference type="InterPro" id="IPR027267">
    <property type="entry name" value="AH/BAR_dom_sf"/>
</dbReference>
<feature type="region of interest" description="Disordered" evidence="6">
    <location>
        <begin position="44"/>
        <end position="71"/>
    </location>
</feature>
<evidence type="ECO:0000256" key="2">
    <source>
        <dbReference type="ARBA" id="ARBA00010883"/>
    </source>
</evidence>
<dbReference type="PANTHER" id="PTHR45827">
    <property type="entry name" value="SORTING NEXIN"/>
    <property type="match status" value="1"/>
</dbReference>
<evidence type="ECO:0000256" key="1">
    <source>
        <dbReference type="ARBA" id="ARBA00004156"/>
    </source>
</evidence>
<dbReference type="Pfam" id="PF00787">
    <property type="entry name" value="PX"/>
    <property type="match status" value="1"/>
</dbReference>
<keyword evidence="5" id="KW-0968">Cytoplasmic vesicle</keyword>
<keyword evidence="8" id="KW-1185">Reference proteome</keyword>
<dbReference type="InterPro" id="IPR036871">
    <property type="entry name" value="PX_dom_sf"/>
</dbReference>
<dbReference type="SUPFAM" id="SSF64268">
    <property type="entry name" value="PX domain"/>
    <property type="match status" value="1"/>
</dbReference>
<dbReference type="SMART" id="SM00312">
    <property type="entry name" value="PX"/>
    <property type="match status" value="1"/>
</dbReference>
<dbReference type="InterPro" id="IPR019497">
    <property type="entry name" value="Sorting_nexin_WASP-bd-dom"/>
</dbReference>
<dbReference type="GO" id="GO:0097320">
    <property type="term" value="P:plasma membrane tubulation"/>
    <property type="evidence" value="ECO:0007669"/>
    <property type="project" value="TreeGrafter"/>
</dbReference>
<keyword evidence="3" id="KW-0728">SH3 domain</keyword>
<evidence type="ECO:0000313" key="8">
    <source>
        <dbReference type="Proteomes" id="UP000095281"/>
    </source>
</evidence>
<dbReference type="GO" id="GO:0006897">
    <property type="term" value="P:endocytosis"/>
    <property type="evidence" value="ECO:0007669"/>
    <property type="project" value="TreeGrafter"/>
</dbReference>
<evidence type="ECO:0000256" key="3">
    <source>
        <dbReference type="ARBA" id="ARBA00022443"/>
    </source>
</evidence>
<name>A0A1I8BZF8_MELHA</name>
<proteinExistence type="inferred from homology"/>
<organism evidence="8 9">
    <name type="scientific">Meloidogyne hapla</name>
    <name type="common">Root-knot nematode worm</name>
    <dbReference type="NCBI Taxonomy" id="6305"/>
    <lineage>
        <taxon>Eukaryota</taxon>
        <taxon>Metazoa</taxon>
        <taxon>Ecdysozoa</taxon>
        <taxon>Nematoda</taxon>
        <taxon>Chromadorea</taxon>
        <taxon>Rhabditida</taxon>
        <taxon>Tylenchina</taxon>
        <taxon>Tylenchomorpha</taxon>
        <taxon>Tylenchoidea</taxon>
        <taxon>Meloidogynidae</taxon>
        <taxon>Meloidogyninae</taxon>
        <taxon>Meloidogyne</taxon>
    </lineage>
</organism>
<dbReference type="PROSITE" id="PS50195">
    <property type="entry name" value="PX"/>
    <property type="match status" value="1"/>
</dbReference>
<comment type="subcellular location">
    <subcellularLocation>
        <location evidence="1">Cytoplasmic vesicle membrane</location>
    </subcellularLocation>
</comment>
<dbReference type="GO" id="GO:0030659">
    <property type="term" value="C:cytoplasmic vesicle membrane"/>
    <property type="evidence" value="ECO:0007669"/>
    <property type="project" value="UniProtKB-SubCell"/>
</dbReference>
<dbReference type="GO" id="GO:0005886">
    <property type="term" value="C:plasma membrane"/>
    <property type="evidence" value="ECO:0007669"/>
    <property type="project" value="TreeGrafter"/>
</dbReference>
<accession>A0A1I8BZF8</accession>
<comment type="similarity">
    <text evidence="2">Belongs to the sorting nexin family.</text>
</comment>
<dbReference type="WBParaSite" id="MhA1_Contig83.frz3.fgene1">
    <property type="protein sequence ID" value="MhA1_Contig83.frz3.fgene1"/>
    <property type="gene ID" value="MhA1_Contig83.frz3.fgene1"/>
</dbReference>
<dbReference type="PANTHER" id="PTHR45827:SF1">
    <property type="entry name" value="SORTING NEXIN"/>
    <property type="match status" value="1"/>
</dbReference>
<evidence type="ECO:0000313" key="9">
    <source>
        <dbReference type="WBParaSite" id="MhA1_Contig83.frz3.fgene1"/>
    </source>
</evidence>
<reference evidence="9" key="1">
    <citation type="submission" date="2016-11" db="UniProtKB">
        <authorList>
            <consortium name="WormBaseParasite"/>
        </authorList>
    </citation>
    <scope>IDENTIFICATION</scope>
</reference>
<feature type="compositionally biased region" description="Basic and acidic residues" evidence="6">
    <location>
        <begin position="46"/>
        <end position="70"/>
    </location>
</feature>
<dbReference type="Gene3D" id="3.30.1520.10">
    <property type="entry name" value="Phox-like domain"/>
    <property type="match status" value="1"/>
</dbReference>
<dbReference type="Proteomes" id="UP000095281">
    <property type="component" value="Unplaced"/>
</dbReference>
<dbReference type="FunFam" id="3.30.1520.10:FF:000004">
    <property type="entry name" value="Sorting nexin"/>
    <property type="match status" value="1"/>
</dbReference>
<protein>
    <submittedName>
        <fullName evidence="9">PX domain-containing protein</fullName>
    </submittedName>
</protein>
<evidence type="ECO:0000256" key="6">
    <source>
        <dbReference type="SAM" id="MobiDB-lite"/>
    </source>
</evidence>